<dbReference type="SUPFAM" id="SSF49265">
    <property type="entry name" value="Fibronectin type III"/>
    <property type="match status" value="1"/>
</dbReference>
<feature type="domain" description="Fibronectin type-III" evidence="13">
    <location>
        <begin position="172"/>
        <end position="265"/>
    </location>
</feature>
<evidence type="ECO:0000256" key="7">
    <source>
        <dbReference type="ARBA" id="ARBA00023136"/>
    </source>
</evidence>
<keyword evidence="7 11" id="KW-0472">Membrane</keyword>
<evidence type="ECO:0000259" key="12">
    <source>
        <dbReference type="PROSITE" id="PS50835"/>
    </source>
</evidence>
<dbReference type="SMART" id="SM00409">
    <property type="entry name" value="IG"/>
    <property type="match status" value="1"/>
</dbReference>
<evidence type="ECO:0000256" key="1">
    <source>
        <dbReference type="ARBA" id="ARBA00004167"/>
    </source>
</evidence>
<evidence type="ECO:0000256" key="10">
    <source>
        <dbReference type="SAM" id="MobiDB-lite"/>
    </source>
</evidence>
<dbReference type="FunFam" id="2.60.40.10:FF:000017">
    <property type="entry name" value="Down syndrome cell adhesion molecule b"/>
    <property type="match status" value="1"/>
</dbReference>
<dbReference type="SMR" id="B4HBS6"/>
<evidence type="ECO:0000256" key="9">
    <source>
        <dbReference type="ARBA" id="ARBA00023319"/>
    </source>
</evidence>
<protein>
    <submittedName>
        <fullName evidence="14">GL16685</fullName>
    </submittedName>
</protein>
<keyword evidence="9" id="KW-0393">Immunoglobulin domain</keyword>
<dbReference type="GO" id="GO:0070593">
    <property type="term" value="P:dendrite self-avoidance"/>
    <property type="evidence" value="ECO:0007669"/>
    <property type="project" value="TreeGrafter"/>
</dbReference>
<dbReference type="GO" id="GO:0098632">
    <property type="term" value="F:cell-cell adhesion mediator activity"/>
    <property type="evidence" value="ECO:0007669"/>
    <property type="project" value="TreeGrafter"/>
</dbReference>
<dbReference type="InterPro" id="IPR003599">
    <property type="entry name" value="Ig_sub"/>
</dbReference>
<dbReference type="Pfam" id="PF25059">
    <property type="entry name" value="FN3_DSCAM-DSCAML_C"/>
    <property type="match status" value="1"/>
</dbReference>
<gene>
    <name evidence="14" type="primary">Dper\GL16685</name>
    <name evidence="14" type="ORF">Dper_GL16685</name>
</gene>
<name>B4HBS6_DROPE</name>
<dbReference type="InterPro" id="IPR056754">
    <property type="entry name" value="DSCAM/DSCAML_C"/>
</dbReference>
<feature type="domain" description="Fibronectin type-III" evidence="13">
    <location>
        <begin position="267"/>
        <end position="361"/>
    </location>
</feature>
<dbReference type="InterPro" id="IPR003598">
    <property type="entry name" value="Ig_sub2"/>
</dbReference>
<dbReference type="GO" id="GO:0005886">
    <property type="term" value="C:plasma membrane"/>
    <property type="evidence" value="ECO:0007669"/>
    <property type="project" value="TreeGrafter"/>
</dbReference>
<feature type="domain" description="Ig-like" evidence="12">
    <location>
        <begin position="75"/>
        <end position="168"/>
    </location>
</feature>
<dbReference type="Proteomes" id="UP000008744">
    <property type="component" value="Unassembled WGS sequence"/>
</dbReference>
<keyword evidence="4" id="KW-0677">Repeat</keyword>
<dbReference type="GO" id="GO:0030424">
    <property type="term" value="C:axon"/>
    <property type="evidence" value="ECO:0007669"/>
    <property type="project" value="TreeGrafter"/>
</dbReference>
<dbReference type="PhylomeDB" id="B4HBS6"/>
<sequence length="411" mass="45307">MSDISTTARSGFLHPKLLNCSLSDNSTTACSGFFNPKLFELLVSDNSTTACSGYFNPKLLKLWMSDNSTTAEVAPQLLYKFIEQTMQPGPSVSLKCSASGNPTPKIVWYVDGFPLPNNDRLMIGQYVTMFGDVISHVNITAVKSEDGGDYECRALSKAGVASHSARLNIYVPPSAPIVSVNSVHKNSVSLQWRVEDIGGAPLKGFTLTFRREPAEWEELQLDRRINSYVLENLQCGTRYQFTINTYNTIGTSPSSEVESVKTKGDKPSAPPTQSFIRLNTTSITLDLSSWQDGGCPILYFSIEFKLHESSTEWIIVSNKIETNARYNIGDLDPGTAYNLRMTAHNNAGSTHKEFYFKTLDFVEIKNELGRVELPSVQTVFTDAHLLAVIVSSIFGTILALIGALICFKNCS</sequence>
<feature type="transmembrane region" description="Helical" evidence="11">
    <location>
        <begin position="385"/>
        <end position="407"/>
    </location>
</feature>
<proteinExistence type="predicted"/>
<organism evidence="15">
    <name type="scientific">Drosophila persimilis</name>
    <name type="common">Fruit fly</name>
    <dbReference type="NCBI Taxonomy" id="7234"/>
    <lineage>
        <taxon>Eukaryota</taxon>
        <taxon>Metazoa</taxon>
        <taxon>Ecdysozoa</taxon>
        <taxon>Arthropoda</taxon>
        <taxon>Hexapoda</taxon>
        <taxon>Insecta</taxon>
        <taxon>Pterygota</taxon>
        <taxon>Neoptera</taxon>
        <taxon>Endopterygota</taxon>
        <taxon>Diptera</taxon>
        <taxon>Brachycera</taxon>
        <taxon>Muscomorpha</taxon>
        <taxon>Ephydroidea</taxon>
        <taxon>Drosophilidae</taxon>
        <taxon>Drosophila</taxon>
        <taxon>Sophophora</taxon>
    </lineage>
</organism>
<dbReference type="InterPro" id="IPR036116">
    <property type="entry name" value="FN3_sf"/>
</dbReference>
<reference evidence="14 15" key="1">
    <citation type="journal article" date="2007" name="Nature">
        <title>Evolution of genes and genomes on the Drosophila phylogeny.</title>
        <authorList>
            <consortium name="Drosophila 12 Genomes Consortium"/>
            <person name="Clark A.G."/>
            <person name="Eisen M.B."/>
            <person name="Smith D.R."/>
            <person name="Bergman C.M."/>
            <person name="Oliver B."/>
            <person name="Markow T.A."/>
            <person name="Kaufman T.C."/>
            <person name="Kellis M."/>
            <person name="Gelbart W."/>
            <person name="Iyer V.N."/>
            <person name="Pollard D.A."/>
            <person name="Sackton T.B."/>
            <person name="Larracuente A.M."/>
            <person name="Singh N.D."/>
            <person name="Abad J.P."/>
            <person name="Abt D.N."/>
            <person name="Adryan B."/>
            <person name="Aguade M."/>
            <person name="Akashi H."/>
            <person name="Anderson W.W."/>
            <person name="Aquadro C.F."/>
            <person name="Ardell D.H."/>
            <person name="Arguello R."/>
            <person name="Artieri C.G."/>
            <person name="Barbash D.A."/>
            <person name="Barker D."/>
            <person name="Barsanti P."/>
            <person name="Batterham P."/>
            <person name="Batzoglou S."/>
            <person name="Begun D."/>
            <person name="Bhutkar A."/>
            <person name="Blanco E."/>
            <person name="Bosak S.A."/>
            <person name="Bradley R.K."/>
            <person name="Brand A.D."/>
            <person name="Brent M.R."/>
            <person name="Brooks A.N."/>
            <person name="Brown R.H."/>
            <person name="Butlin R.K."/>
            <person name="Caggese C."/>
            <person name="Calvi B.R."/>
            <person name="Bernardo de Carvalho A."/>
            <person name="Caspi A."/>
            <person name="Castrezana S."/>
            <person name="Celniker S.E."/>
            <person name="Chang J.L."/>
            <person name="Chapple C."/>
            <person name="Chatterji S."/>
            <person name="Chinwalla A."/>
            <person name="Civetta A."/>
            <person name="Clifton S.W."/>
            <person name="Comeron J.M."/>
            <person name="Costello J.C."/>
            <person name="Coyne J.A."/>
            <person name="Daub J."/>
            <person name="David R.G."/>
            <person name="Delcher A.L."/>
            <person name="Delehaunty K."/>
            <person name="Do C.B."/>
            <person name="Ebling H."/>
            <person name="Edwards K."/>
            <person name="Eickbush T."/>
            <person name="Evans J.D."/>
            <person name="Filipski A."/>
            <person name="Findeiss S."/>
            <person name="Freyhult E."/>
            <person name="Fulton L."/>
            <person name="Fulton R."/>
            <person name="Garcia A.C."/>
            <person name="Gardiner A."/>
            <person name="Garfield D.A."/>
            <person name="Garvin B.E."/>
            <person name="Gibson G."/>
            <person name="Gilbert D."/>
            <person name="Gnerre S."/>
            <person name="Godfrey J."/>
            <person name="Good R."/>
            <person name="Gotea V."/>
            <person name="Gravely B."/>
            <person name="Greenberg A.J."/>
            <person name="Griffiths-Jones S."/>
            <person name="Gross S."/>
            <person name="Guigo R."/>
            <person name="Gustafson E.A."/>
            <person name="Haerty W."/>
            <person name="Hahn M.W."/>
            <person name="Halligan D.L."/>
            <person name="Halpern A.L."/>
            <person name="Halter G.M."/>
            <person name="Han M.V."/>
            <person name="Heger A."/>
            <person name="Hillier L."/>
            <person name="Hinrichs A.S."/>
            <person name="Holmes I."/>
            <person name="Hoskins R.A."/>
            <person name="Hubisz M.J."/>
            <person name="Hultmark D."/>
            <person name="Huntley M.A."/>
            <person name="Jaffe D.B."/>
            <person name="Jagadeeshan S."/>
            <person name="Jeck W.R."/>
            <person name="Johnson J."/>
            <person name="Jones C.D."/>
            <person name="Jordan W.C."/>
            <person name="Karpen G.H."/>
            <person name="Kataoka E."/>
            <person name="Keightley P.D."/>
            <person name="Kheradpour P."/>
            <person name="Kirkness E.F."/>
            <person name="Koerich L.B."/>
            <person name="Kristiansen K."/>
            <person name="Kudrna D."/>
            <person name="Kulathinal R.J."/>
            <person name="Kumar S."/>
            <person name="Kwok R."/>
            <person name="Lander E."/>
            <person name="Langley C.H."/>
            <person name="Lapoint R."/>
            <person name="Lazzaro B.P."/>
            <person name="Lee S.J."/>
            <person name="Levesque L."/>
            <person name="Li R."/>
            <person name="Lin C.F."/>
            <person name="Lin M.F."/>
            <person name="Lindblad-Toh K."/>
            <person name="Llopart A."/>
            <person name="Long M."/>
            <person name="Low L."/>
            <person name="Lozovsky E."/>
            <person name="Lu J."/>
            <person name="Luo M."/>
            <person name="Machado C.A."/>
            <person name="Makalowski W."/>
            <person name="Marzo M."/>
            <person name="Matsuda M."/>
            <person name="Matzkin L."/>
            <person name="McAllister B."/>
            <person name="McBride C.S."/>
            <person name="McKernan B."/>
            <person name="McKernan K."/>
            <person name="Mendez-Lago M."/>
            <person name="Minx P."/>
            <person name="Mollenhauer M.U."/>
            <person name="Montooth K."/>
            <person name="Mount S.M."/>
            <person name="Mu X."/>
            <person name="Myers E."/>
            <person name="Negre B."/>
            <person name="Newfeld S."/>
            <person name="Nielsen R."/>
            <person name="Noor M.A."/>
            <person name="O'Grady P."/>
            <person name="Pachter L."/>
            <person name="Papaceit M."/>
            <person name="Parisi M.J."/>
            <person name="Parisi M."/>
            <person name="Parts L."/>
            <person name="Pedersen J.S."/>
            <person name="Pesole G."/>
            <person name="Phillippy A.M."/>
            <person name="Ponting C.P."/>
            <person name="Pop M."/>
            <person name="Porcelli D."/>
            <person name="Powell J.R."/>
            <person name="Prohaska S."/>
            <person name="Pruitt K."/>
            <person name="Puig M."/>
            <person name="Quesneville H."/>
            <person name="Ram K.R."/>
            <person name="Rand D."/>
            <person name="Rasmussen M.D."/>
            <person name="Reed L.K."/>
            <person name="Reenan R."/>
            <person name="Reily A."/>
            <person name="Remington K.A."/>
            <person name="Rieger T.T."/>
            <person name="Ritchie M.G."/>
            <person name="Robin C."/>
            <person name="Rogers Y.H."/>
            <person name="Rohde C."/>
            <person name="Rozas J."/>
            <person name="Rubenfield M.J."/>
            <person name="Ruiz A."/>
            <person name="Russo S."/>
            <person name="Salzberg S.L."/>
            <person name="Sanchez-Gracia A."/>
            <person name="Saranga D.J."/>
            <person name="Sato H."/>
            <person name="Schaeffer S.W."/>
            <person name="Schatz M.C."/>
            <person name="Schlenke T."/>
            <person name="Schwartz R."/>
            <person name="Segarra C."/>
            <person name="Singh R.S."/>
            <person name="Sirot L."/>
            <person name="Sirota M."/>
            <person name="Sisneros N.B."/>
            <person name="Smith C.D."/>
            <person name="Smith T.F."/>
            <person name="Spieth J."/>
            <person name="Stage D.E."/>
            <person name="Stark A."/>
            <person name="Stephan W."/>
            <person name="Strausberg R.L."/>
            <person name="Strempel S."/>
            <person name="Sturgill D."/>
            <person name="Sutton G."/>
            <person name="Sutton G.G."/>
            <person name="Tao W."/>
            <person name="Teichmann S."/>
            <person name="Tobari Y.N."/>
            <person name="Tomimura Y."/>
            <person name="Tsolas J.M."/>
            <person name="Valente V.L."/>
            <person name="Venter E."/>
            <person name="Venter J.C."/>
            <person name="Vicario S."/>
            <person name="Vieira F.G."/>
            <person name="Vilella A.J."/>
            <person name="Villasante A."/>
            <person name="Walenz B."/>
            <person name="Wang J."/>
            <person name="Wasserman M."/>
            <person name="Watts T."/>
            <person name="Wilson D."/>
            <person name="Wilson R.K."/>
            <person name="Wing R.A."/>
            <person name="Wolfner M.F."/>
            <person name="Wong A."/>
            <person name="Wong G.K."/>
            <person name="Wu C.I."/>
            <person name="Wu G."/>
            <person name="Yamamoto D."/>
            <person name="Yang H.P."/>
            <person name="Yang S.P."/>
            <person name="Yorke J.A."/>
            <person name="Yoshida K."/>
            <person name="Zdobnov E."/>
            <person name="Zhang P."/>
            <person name="Zhang Y."/>
            <person name="Zimin A.V."/>
            <person name="Baldwin J."/>
            <person name="Abdouelleil A."/>
            <person name="Abdulkadir J."/>
            <person name="Abebe A."/>
            <person name="Abera B."/>
            <person name="Abreu J."/>
            <person name="Acer S.C."/>
            <person name="Aftuck L."/>
            <person name="Alexander A."/>
            <person name="An P."/>
            <person name="Anderson E."/>
            <person name="Anderson S."/>
            <person name="Arachi H."/>
            <person name="Azer M."/>
            <person name="Bachantsang P."/>
            <person name="Barry A."/>
            <person name="Bayul T."/>
            <person name="Berlin A."/>
            <person name="Bessette D."/>
            <person name="Bloom T."/>
            <person name="Blye J."/>
            <person name="Boguslavskiy L."/>
            <person name="Bonnet C."/>
            <person name="Boukhgalter B."/>
            <person name="Bourzgui I."/>
            <person name="Brown A."/>
            <person name="Cahill P."/>
            <person name="Channer S."/>
            <person name="Cheshatsang Y."/>
            <person name="Chuda L."/>
            <person name="Citroen M."/>
            <person name="Collymore A."/>
            <person name="Cooke P."/>
            <person name="Costello M."/>
            <person name="D'Aco K."/>
            <person name="Daza R."/>
            <person name="De Haan G."/>
            <person name="DeGray S."/>
            <person name="DeMaso C."/>
            <person name="Dhargay N."/>
            <person name="Dooley K."/>
            <person name="Dooley E."/>
            <person name="Doricent M."/>
            <person name="Dorje P."/>
            <person name="Dorjee K."/>
            <person name="Dupes A."/>
            <person name="Elong R."/>
            <person name="Falk J."/>
            <person name="Farina A."/>
            <person name="Faro S."/>
            <person name="Ferguson D."/>
            <person name="Fisher S."/>
            <person name="Foley C.D."/>
            <person name="Franke A."/>
            <person name="Friedrich D."/>
            <person name="Gadbois L."/>
            <person name="Gearin G."/>
            <person name="Gearin C.R."/>
            <person name="Giannoukos G."/>
            <person name="Goode T."/>
            <person name="Graham J."/>
            <person name="Grandbois E."/>
            <person name="Grewal S."/>
            <person name="Gyaltsen K."/>
            <person name="Hafez N."/>
            <person name="Hagos B."/>
            <person name="Hall J."/>
            <person name="Henson C."/>
            <person name="Hollinger A."/>
            <person name="Honan T."/>
            <person name="Huard M.D."/>
            <person name="Hughes L."/>
            <person name="Hurhula B."/>
            <person name="Husby M.E."/>
            <person name="Kamat A."/>
            <person name="Kanga B."/>
            <person name="Kashin S."/>
            <person name="Khazanovich D."/>
            <person name="Kisner P."/>
            <person name="Lance K."/>
            <person name="Lara M."/>
            <person name="Lee W."/>
            <person name="Lennon N."/>
            <person name="Letendre F."/>
            <person name="LeVine R."/>
            <person name="Lipovsky A."/>
            <person name="Liu X."/>
            <person name="Liu J."/>
            <person name="Liu S."/>
            <person name="Lokyitsang T."/>
            <person name="Lokyitsang Y."/>
            <person name="Lubonja R."/>
            <person name="Lui A."/>
            <person name="MacDonald P."/>
            <person name="Magnisalis V."/>
            <person name="Maru K."/>
            <person name="Matthews C."/>
            <person name="McCusker W."/>
            <person name="McDonough S."/>
            <person name="Mehta T."/>
            <person name="Meldrim J."/>
            <person name="Meneus L."/>
            <person name="Mihai O."/>
            <person name="Mihalev A."/>
            <person name="Mihova T."/>
            <person name="Mittelman R."/>
            <person name="Mlenga V."/>
            <person name="Montmayeur A."/>
            <person name="Mulrain L."/>
            <person name="Navidi A."/>
            <person name="Naylor J."/>
            <person name="Negash T."/>
            <person name="Nguyen T."/>
            <person name="Nguyen N."/>
            <person name="Nicol R."/>
            <person name="Norbu C."/>
            <person name="Norbu N."/>
            <person name="Novod N."/>
            <person name="O'Neill B."/>
            <person name="Osman S."/>
            <person name="Markiewicz E."/>
            <person name="Oyono O.L."/>
            <person name="Patti C."/>
            <person name="Phunkhang P."/>
            <person name="Pierre F."/>
            <person name="Priest M."/>
            <person name="Raghuraman S."/>
            <person name="Rege F."/>
            <person name="Reyes R."/>
            <person name="Rise C."/>
            <person name="Rogov P."/>
            <person name="Ross K."/>
            <person name="Ryan E."/>
            <person name="Settipalli S."/>
            <person name="Shea T."/>
            <person name="Sherpa N."/>
            <person name="Shi L."/>
            <person name="Shih D."/>
            <person name="Sparrow T."/>
            <person name="Spaulding J."/>
            <person name="Stalker J."/>
            <person name="Stange-Thomann N."/>
            <person name="Stavropoulos S."/>
            <person name="Stone C."/>
            <person name="Strader C."/>
            <person name="Tesfaye S."/>
            <person name="Thomson T."/>
            <person name="Thoulutsang Y."/>
            <person name="Thoulutsang D."/>
            <person name="Topham K."/>
            <person name="Topping I."/>
            <person name="Tsamla T."/>
            <person name="Vassiliev H."/>
            <person name="Vo A."/>
            <person name="Wangchuk T."/>
            <person name="Wangdi T."/>
            <person name="Weiand M."/>
            <person name="Wilkinson J."/>
            <person name="Wilson A."/>
            <person name="Yadav S."/>
            <person name="Young G."/>
            <person name="Yu Q."/>
            <person name="Zembek L."/>
            <person name="Zhong D."/>
            <person name="Zimmer A."/>
            <person name="Zwirko Z."/>
            <person name="Jaffe D.B."/>
            <person name="Alvarez P."/>
            <person name="Brockman W."/>
            <person name="Butler J."/>
            <person name="Chin C."/>
            <person name="Gnerre S."/>
            <person name="Grabherr M."/>
            <person name="Kleber M."/>
            <person name="Mauceli E."/>
            <person name="MacCallum I."/>
        </authorList>
    </citation>
    <scope>NUCLEOTIDE SEQUENCE [LARGE SCALE GENOMIC DNA]</scope>
    <source>
        <strain evidence="15">MSH-3 / Tucson 14011-0111.49</strain>
    </source>
</reference>
<dbReference type="GO" id="GO:0007156">
    <property type="term" value="P:homophilic cell adhesion via plasma membrane adhesion molecules"/>
    <property type="evidence" value="ECO:0007669"/>
    <property type="project" value="TreeGrafter"/>
</dbReference>
<dbReference type="InterPro" id="IPR013783">
    <property type="entry name" value="Ig-like_fold"/>
</dbReference>
<keyword evidence="2 11" id="KW-0812">Transmembrane</keyword>
<accession>B4HBS6</accession>
<dbReference type="PANTHER" id="PTHR10075:SF14">
    <property type="entry name" value="CELL ADHESION MOLECULE DSCAM2-RELATED"/>
    <property type="match status" value="1"/>
</dbReference>
<dbReference type="Pfam" id="PF07679">
    <property type="entry name" value="I-set"/>
    <property type="match status" value="1"/>
</dbReference>
<evidence type="ECO:0000313" key="15">
    <source>
        <dbReference type="Proteomes" id="UP000008744"/>
    </source>
</evidence>
<feature type="region of interest" description="Disordered" evidence="10">
    <location>
        <begin position="252"/>
        <end position="272"/>
    </location>
</feature>
<evidence type="ECO:0000313" key="14">
    <source>
        <dbReference type="EMBL" id="EDW39513.1"/>
    </source>
</evidence>
<dbReference type="InterPro" id="IPR036179">
    <property type="entry name" value="Ig-like_dom_sf"/>
</dbReference>
<dbReference type="InterPro" id="IPR003961">
    <property type="entry name" value="FN3_dom"/>
</dbReference>
<evidence type="ECO:0000256" key="4">
    <source>
        <dbReference type="ARBA" id="ARBA00022737"/>
    </source>
</evidence>
<dbReference type="Pfam" id="PF00041">
    <property type="entry name" value="fn3"/>
    <property type="match status" value="1"/>
</dbReference>
<dbReference type="AlphaFoldDB" id="B4HBS6"/>
<comment type="subcellular location">
    <subcellularLocation>
        <location evidence="1">Membrane</location>
        <topology evidence="1">Single-pass membrane protein</topology>
    </subcellularLocation>
</comment>
<keyword evidence="8" id="KW-1015">Disulfide bond</keyword>
<keyword evidence="3" id="KW-0732">Signal</keyword>
<dbReference type="PROSITE" id="PS50853">
    <property type="entry name" value="FN3"/>
    <property type="match status" value="2"/>
</dbReference>
<keyword evidence="6 11" id="KW-1133">Transmembrane helix</keyword>
<dbReference type="SUPFAM" id="SSF48726">
    <property type="entry name" value="Immunoglobulin"/>
    <property type="match status" value="1"/>
</dbReference>
<evidence type="ECO:0000256" key="8">
    <source>
        <dbReference type="ARBA" id="ARBA00023157"/>
    </source>
</evidence>
<dbReference type="STRING" id="7234.B4HBS6"/>
<dbReference type="PROSITE" id="PS50835">
    <property type="entry name" value="IG_LIKE"/>
    <property type="match status" value="1"/>
</dbReference>
<dbReference type="PANTHER" id="PTHR10075">
    <property type="entry name" value="BASIGIN RELATED"/>
    <property type="match status" value="1"/>
</dbReference>
<evidence type="ECO:0000256" key="11">
    <source>
        <dbReference type="SAM" id="Phobius"/>
    </source>
</evidence>
<dbReference type="HOGENOM" id="CLU_669511_0_0_1"/>
<dbReference type="GO" id="GO:0007411">
    <property type="term" value="P:axon guidance"/>
    <property type="evidence" value="ECO:0007669"/>
    <property type="project" value="TreeGrafter"/>
</dbReference>
<dbReference type="InterPro" id="IPR007110">
    <property type="entry name" value="Ig-like_dom"/>
</dbReference>
<dbReference type="InterPro" id="IPR013098">
    <property type="entry name" value="Ig_I-set"/>
</dbReference>
<dbReference type="SMART" id="SM00408">
    <property type="entry name" value="IGc2"/>
    <property type="match status" value="1"/>
</dbReference>
<evidence type="ECO:0000259" key="13">
    <source>
        <dbReference type="PROSITE" id="PS50853"/>
    </source>
</evidence>
<dbReference type="CDD" id="cd00063">
    <property type="entry name" value="FN3"/>
    <property type="match status" value="2"/>
</dbReference>
<evidence type="ECO:0000256" key="5">
    <source>
        <dbReference type="ARBA" id="ARBA00022889"/>
    </source>
</evidence>
<dbReference type="OrthoDB" id="5969272at2759"/>
<dbReference type="Gene3D" id="2.60.40.10">
    <property type="entry name" value="Immunoglobulins"/>
    <property type="match status" value="3"/>
</dbReference>
<dbReference type="EMBL" id="CH479266">
    <property type="protein sequence ID" value="EDW39513.1"/>
    <property type="molecule type" value="Genomic_DNA"/>
</dbReference>
<evidence type="ECO:0000256" key="6">
    <source>
        <dbReference type="ARBA" id="ARBA00022989"/>
    </source>
</evidence>
<evidence type="ECO:0000256" key="2">
    <source>
        <dbReference type="ARBA" id="ARBA00022692"/>
    </source>
</evidence>
<dbReference type="CDD" id="cd20956">
    <property type="entry name" value="IgI_4_Dscam"/>
    <property type="match status" value="1"/>
</dbReference>
<dbReference type="SMART" id="SM00060">
    <property type="entry name" value="FN3"/>
    <property type="match status" value="2"/>
</dbReference>
<evidence type="ECO:0000256" key="3">
    <source>
        <dbReference type="ARBA" id="ARBA00022729"/>
    </source>
</evidence>
<keyword evidence="5" id="KW-0130">Cell adhesion</keyword>
<keyword evidence="15" id="KW-1185">Reference proteome</keyword>
<dbReference type="eggNOG" id="KOG3510">
    <property type="taxonomic scope" value="Eukaryota"/>
</dbReference>